<reference evidence="2 3" key="1">
    <citation type="journal article" date="2018" name="Mol. Plant">
        <title>The genome of Artemisia annua provides insight into the evolution of Asteraceae family and artemisinin biosynthesis.</title>
        <authorList>
            <person name="Shen Q."/>
            <person name="Zhang L."/>
            <person name="Liao Z."/>
            <person name="Wang S."/>
            <person name="Yan T."/>
            <person name="Shi P."/>
            <person name="Liu M."/>
            <person name="Fu X."/>
            <person name="Pan Q."/>
            <person name="Wang Y."/>
            <person name="Lv Z."/>
            <person name="Lu X."/>
            <person name="Zhang F."/>
            <person name="Jiang W."/>
            <person name="Ma Y."/>
            <person name="Chen M."/>
            <person name="Hao X."/>
            <person name="Li L."/>
            <person name="Tang Y."/>
            <person name="Lv G."/>
            <person name="Zhou Y."/>
            <person name="Sun X."/>
            <person name="Brodelius P.E."/>
            <person name="Rose J.K.C."/>
            <person name="Tang K."/>
        </authorList>
    </citation>
    <scope>NUCLEOTIDE SEQUENCE [LARGE SCALE GENOMIC DNA]</scope>
    <source>
        <strain evidence="3">cv. Huhao1</strain>
        <tissue evidence="2">Leaf</tissue>
    </source>
</reference>
<feature type="domain" description="O-acyltransferase WSD1 C-terminal" evidence="1">
    <location>
        <begin position="125"/>
        <end position="173"/>
    </location>
</feature>
<dbReference type="PANTHER" id="PTHR31650:SF74">
    <property type="entry name" value="O-ACYLTRANSFERASE WSD1-LIKE"/>
    <property type="match status" value="1"/>
</dbReference>
<dbReference type="GO" id="GO:0008374">
    <property type="term" value="F:O-acyltransferase activity"/>
    <property type="evidence" value="ECO:0007669"/>
    <property type="project" value="InterPro"/>
</dbReference>
<feature type="domain" description="O-acyltransferase WSD1 C-terminal" evidence="1">
    <location>
        <begin position="33"/>
        <end position="94"/>
    </location>
</feature>
<dbReference type="GO" id="GO:0019432">
    <property type="term" value="P:triglyceride biosynthetic process"/>
    <property type="evidence" value="ECO:0007669"/>
    <property type="project" value="TreeGrafter"/>
</dbReference>
<gene>
    <name evidence="2" type="ORF">CTI12_AA628360</name>
</gene>
<dbReference type="AlphaFoldDB" id="A0A2U1K9Z1"/>
<evidence type="ECO:0000313" key="3">
    <source>
        <dbReference type="Proteomes" id="UP000245207"/>
    </source>
</evidence>
<keyword evidence="2" id="KW-0808">Transferase</keyword>
<sequence>MIRLRSTLLINIRPSSGIQALADMMEKNTEAKWGNWIGMCCFHSPRDDPLDYVREAEARIDRKKHSLEANIHSQLQSWFLNCSASRLQAHFHTRSSLVQPCASQTWLDLWKKSAFMAMPWNTLLLVLTANHILMINFQSYVNKMTIVLLVDDNTISDPHKMLDDLDGSLKLIKEAVYAKRLVKQESIPEAAFT</sequence>
<accession>A0A2U1K9Z1</accession>
<dbReference type="InterPro" id="IPR009721">
    <property type="entry name" value="O-acyltransferase_WSD1_C"/>
</dbReference>
<dbReference type="STRING" id="35608.A0A2U1K9Z1"/>
<dbReference type="Pfam" id="PF06974">
    <property type="entry name" value="WS_DGAT_C"/>
    <property type="match status" value="2"/>
</dbReference>
<comment type="caution">
    <text evidence="2">The sequence shown here is derived from an EMBL/GenBank/DDBJ whole genome shotgun (WGS) entry which is preliminary data.</text>
</comment>
<protein>
    <submittedName>
        <fullName evidence="2">O-acyltransferase WSD1</fullName>
    </submittedName>
</protein>
<dbReference type="GO" id="GO:0005886">
    <property type="term" value="C:plasma membrane"/>
    <property type="evidence" value="ECO:0007669"/>
    <property type="project" value="TreeGrafter"/>
</dbReference>
<proteinExistence type="predicted"/>
<keyword evidence="3" id="KW-1185">Reference proteome</keyword>
<evidence type="ECO:0000259" key="1">
    <source>
        <dbReference type="Pfam" id="PF06974"/>
    </source>
</evidence>
<dbReference type="InterPro" id="IPR045034">
    <property type="entry name" value="O-acyltransferase_WSD1-like"/>
</dbReference>
<keyword evidence="2" id="KW-0012">Acyltransferase</keyword>
<name>A0A2U1K9Z1_ARTAN</name>
<dbReference type="Proteomes" id="UP000245207">
    <property type="component" value="Unassembled WGS sequence"/>
</dbReference>
<organism evidence="2 3">
    <name type="scientific">Artemisia annua</name>
    <name type="common">Sweet wormwood</name>
    <dbReference type="NCBI Taxonomy" id="35608"/>
    <lineage>
        <taxon>Eukaryota</taxon>
        <taxon>Viridiplantae</taxon>
        <taxon>Streptophyta</taxon>
        <taxon>Embryophyta</taxon>
        <taxon>Tracheophyta</taxon>
        <taxon>Spermatophyta</taxon>
        <taxon>Magnoliopsida</taxon>
        <taxon>eudicotyledons</taxon>
        <taxon>Gunneridae</taxon>
        <taxon>Pentapetalae</taxon>
        <taxon>asterids</taxon>
        <taxon>campanulids</taxon>
        <taxon>Asterales</taxon>
        <taxon>Asteraceae</taxon>
        <taxon>Asteroideae</taxon>
        <taxon>Anthemideae</taxon>
        <taxon>Artemisiinae</taxon>
        <taxon>Artemisia</taxon>
    </lineage>
</organism>
<dbReference type="OrthoDB" id="619536at2759"/>
<dbReference type="PANTHER" id="PTHR31650">
    <property type="entry name" value="O-ACYLTRANSFERASE (WSD1-LIKE) FAMILY PROTEIN"/>
    <property type="match status" value="1"/>
</dbReference>
<dbReference type="EMBL" id="PKPP01028545">
    <property type="protein sequence ID" value="PWA25582.1"/>
    <property type="molecule type" value="Genomic_DNA"/>
</dbReference>
<evidence type="ECO:0000313" key="2">
    <source>
        <dbReference type="EMBL" id="PWA25582.1"/>
    </source>
</evidence>